<feature type="transmembrane region" description="Helical" evidence="5">
    <location>
        <begin position="319"/>
        <end position="338"/>
    </location>
</feature>
<feature type="transmembrane region" description="Helical" evidence="5">
    <location>
        <begin position="350"/>
        <end position="372"/>
    </location>
</feature>
<feature type="transmembrane region" description="Helical" evidence="5">
    <location>
        <begin position="180"/>
        <end position="200"/>
    </location>
</feature>
<dbReference type="Gene3D" id="1.10.3080.10">
    <property type="entry name" value="Clc chloride channel"/>
    <property type="match status" value="1"/>
</dbReference>
<feature type="transmembrane region" description="Helical" evidence="5">
    <location>
        <begin position="256"/>
        <end position="275"/>
    </location>
</feature>
<dbReference type="GO" id="GO:0015108">
    <property type="term" value="F:chloride transmembrane transporter activity"/>
    <property type="evidence" value="ECO:0007669"/>
    <property type="project" value="InterPro"/>
</dbReference>
<organism evidence="6 7">
    <name type="scientific">Clostridium fessum</name>
    <dbReference type="NCBI Taxonomy" id="2126740"/>
    <lineage>
        <taxon>Bacteria</taxon>
        <taxon>Bacillati</taxon>
        <taxon>Bacillota</taxon>
        <taxon>Clostridia</taxon>
        <taxon>Eubacteriales</taxon>
        <taxon>Clostridiaceae</taxon>
        <taxon>Clostridium</taxon>
    </lineage>
</organism>
<gene>
    <name evidence="6" type="ORF">C7U56_00705</name>
</gene>
<comment type="caution">
    <text evidence="6">The sequence shown here is derived from an EMBL/GenBank/DDBJ whole genome shotgun (WGS) entry which is preliminary data.</text>
</comment>
<dbReference type="GO" id="GO:0016020">
    <property type="term" value="C:membrane"/>
    <property type="evidence" value="ECO:0007669"/>
    <property type="project" value="UniProtKB-SubCell"/>
</dbReference>
<dbReference type="PANTHER" id="PTHR43427">
    <property type="entry name" value="CHLORIDE CHANNEL PROTEIN CLC-E"/>
    <property type="match status" value="1"/>
</dbReference>
<dbReference type="Pfam" id="PF00654">
    <property type="entry name" value="Voltage_CLC"/>
    <property type="match status" value="1"/>
</dbReference>
<dbReference type="InterPro" id="IPR014743">
    <property type="entry name" value="Cl-channel_core"/>
</dbReference>
<dbReference type="SUPFAM" id="SSF81340">
    <property type="entry name" value="Clc chloride channel"/>
    <property type="match status" value="1"/>
</dbReference>
<dbReference type="InterPro" id="IPR050368">
    <property type="entry name" value="ClC-type_chloride_channel"/>
</dbReference>
<evidence type="ECO:0000256" key="3">
    <source>
        <dbReference type="ARBA" id="ARBA00022989"/>
    </source>
</evidence>
<evidence type="ECO:0000256" key="5">
    <source>
        <dbReference type="SAM" id="Phobius"/>
    </source>
</evidence>
<feature type="transmembrane region" description="Helical" evidence="5">
    <location>
        <begin position="20"/>
        <end position="47"/>
    </location>
</feature>
<feature type="transmembrane region" description="Helical" evidence="5">
    <location>
        <begin position="220"/>
        <end position="244"/>
    </location>
</feature>
<feature type="transmembrane region" description="Helical" evidence="5">
    <location>
        <begin position="93"/>
        <end position="112"/>
    </location>
</feature>
<protein>
    <submittedName>
        <fullName evidence="6">Chloride channel protein</fullName>
    </submittedName>
</protein>
<dbReference type="RefSeq" id="WP_106999773.1">
    <property type="nucleotide sequence ID" value="NZ_PYLO01000001.1"/>
</dbReference>
<dbReference type="EMBL" id="PYLO01000001">
    <property type="protein sequence ID" value="PST38512.1"/>
    <property type="molecule type" value="Genomic_DNA"/>
</dbReference>
<evidence type="ECO:0000256" key="1">
    <source>
        <dbReference type="ARBA" id="ARBA00004141"/>
    </source>
</evidence>
<keyword evidence="2 5" id="KW-0812">Transmembrane</keyword>
<dbReference type="PROSITE" id="PS51257">
    <property type="entry name" value="PROKAR_LIPOPROTEIN"/>
    <property type="match status" value="1"/>
</dbReference>
<reference evidence="6 7" key="1">
    <citation type="submission" date="2018-03" db="EMBL/GenBank/DDBJ databases">
        <title>Lachnoclostridium SNUG30386 gen.nov., sp.nov., isolated from human faeces.</title>
        <authorList>
            <person name="Seo B."/>
            <person name="Jeon K."/>
            <person name="Ko G."/>
        </authorList>
    </citation>
    <scope>NUCLEOTIDE SEQUENCE [LARGE SCALE GENOMIC DNA]</scope>
    <source>
        <strain evidence="6 7">SNUG30386</strain>
    </source>
</reference>
<feature type="transmembrane region" description="Helical" evidence="5">
    <location>
        <begin position="145"/>
        <end position="168"/>
    </location>
</feature>
<keyword evidence="4 5" id="KW-0472">Membrane</keyword>
<evidence type="ECO:0000313" key="7">
    <source>
        <dbReference type="Proteomes" id="UP000241048"/>
    </source>
</evidence>
<dbReference type="Proteomes" id="UP000241048">
    <property type="component" value="Unassembled WGS sequence"/>
</dbReference>
<keyword evidence="3 5" id="KW-1133">Transmembrane helix</keyword>
<proteinExistence type="predicted"/>
<dbReference type="PANTHER" id="PTHR43427:SF12">
    <property type="entry name" value="CHLORIDE TRANSPORTER"/>
    <property type="match status" value="1"/>
</dbReference>
<name>A0A2T3FTB8_9CLOT</name>
<dbReference type="InterPro" id="IPR001807">
    <property type="entry name" value="ClC"/>
</dbReference>
<evidence type="ECO:0000313" key="6">
    <source>
        <dbReference type="EMBL" id="PST38512.1"/>
    </source>
</evidence>
<accession>A0A2T3FTB8</accession>
<dbReference type="AlphaFoldDB" id="A0A2T3FTB8"/>
<keyword evidence="7" id="KW-1185">Reference proteome</keyword>
<feature type="transmembrane region" description="Helical" evidence="5">
    <location>
        <begin position="378"/>
        <end position="397"/>
    </location>
</feature>
<feature type="transmembrane region" description="Helical" evidence="5">
    <location>
        <begin position="53"/>
        <end position="72"/>
    </location>
</feature>
<sequence length="417" mass="44966">MKREKYEPVLKNISYFIKWVEGAIVIGIVSGCIGTAFGKCVLWVLAFFQSHPWMVFLLPLTGLLVLGVYHMLGEDNNRGTNMVIESIYSNTEISFATAPAVFAGTLLTHLGGGSAGREGAALQMGGSIGTQIGKWLKFDEKDKKIAVMCGMSGVFAALFGTPMAAAIFSMEVISIGVMYYAALVPCVFSAFTAAALARFWGLMPEQFAIGAVPAWSIETAIVAVGLAAGCALVSELFCITLHTTEHLYKKYLPSPVWRILSGAAIVIVLTLLTGSTRYNGSGVSLIEKCFEGEGLPWDFLMKILFTTVTLEAGFKGGEIVPTLTIGAAFGSFFAFLFGQPVGLMTACGMLGLFVGVTNCPISTLLLGFELFGYEAMPFFVLVIAVSFSFSGYYSLYASQKFIYSKTRTEFINRKTNK</sequence>
<evidence type="ECO:0000256" key="4">
    <source>
        <dbReference type="ARBA" id="ARBA00023136"/>
    </source>
</evidence>
<evidence type="ECO:0000256" key="2">
    <source>
        <dbReference type="ARBA" id="ARBA00022692"/>
    </source>
</evidence>
<comment type="subcellular location">
    <subcellularLocation>
        <location evidence="1">Membrane</location>
        <topology evidence="1">Multi-pass membrane protein</topology>
    </subcellularLocation>
</comment>